<dbReference type="GO" id="GO:0020037">
    <property type="term" value="F:heme binding"/>
    <property type="evidence" value="ECO:0007669"/>
    <property type="project" value="InterPro"/>
</dbReference>
<keyword evidence="2 5" id="KW-0349">Heme</keyword>
<evidence type="ECO:0000256" key="4">
    <source>
        <dbReference type="ARBA" id="ARBA00023004"/>
    </source>
</evidence>
<dbReference type="OrthoDB" id="25954at2"/>
<evidence type="ECO:0000256" key="2">
    <source>
        <dbReference type="ARBA" id="ARBA00022617"/>
    </source>
</evidence>
<evidence type="ECO:0000256" key="1">
    <source>
        <dbReference type="ARBA" id="ARBA00022448"/>
    </source>
</evidence>
<keyword evidence="4 5" id="KW-0408">Iron</keyword>
<dbReference type="STRING" id="692418.SAMN04488029_2739"/>
<protein>
    <submittedName>
        <fullName evidence="6">Hemoglobin</fullName>
    </submittedName>
</protein>
<dbReference type="AlphaFoldDB" id="A0A1W2GHJ6"/>
<evidence type="ECO:0000313" key="6">
    <source>
        <dbReference type="EMBL" id="SMD36135.1"/>
    </source>
</evidence>
<proteinExistence type="predicted"/>
<dbReference type="Proteomes" id="UP000192472">
    <property type="component" value="Unassembled WGS sequence"/>
</dbReference>
<dbReference type="RefSeq" id="WP_084373402.1">
    <property type="nucleotide sequence ID" value="NZ_FWYF01000003.1"/>
</dbReference>
<keyword evidence="7" id="KW-1185">Reference proteome</keyword>
<keyword evidence="3 5" id="KW-0479">Metal-binding</keyword>
<name>A0A1W2GHJ6_REIFA</name>
<dbReference type="Gene3D" id="1.10.490.10">
    <property type="entry name" value="Globins"/>
    <property type="match status" value="1"/>
</dbReference>
<dbReference type="Pfam" id="PF01152">
    <property type="entry name" value="Bac_globin"/>
    <property type="match status" value="1"/>
</dbReference>
<dbReference type="GO" id="GO:0019825">
    <property type="term" value="F:oxygen binding"/>
    <property type="evidence" value="ECO:0007669"/>
    <property type="project" value="InterPro"/>
</dbReference>
<accession>A0A1W2GHJ6</accession>
<dbReference type="SUPFAM" id="SSF46458">
    <property type="entry name" value="Globin-like"/>
    <property type="match status" value="1"/>
</dbReference>
<organism evidence="6 7">
    <name type="scientific">Reichenbachiella faecimaris</name>
    <dbReference type="NCBI Taxonomy" id="692418"/>
    <lineage>
        <taxon>Bacteria</taxon>
        <taxon>Pseudomonadati</taxon>
        <taxon>Bacteroidota</taxon>
        <taxon>Cytophagia</taxon>
        <taxon>Cytophagales</taxon>
        <taxon>Reichenbachiellaceae</taxon>
        <taxon>Reichenbachiella</taxon>
    </lineage>
</organism>
<sequence>MKDIQTRADVDQMIYTFYEKVMVDPEIGFFFTEIVQLDLEHHLPKIADFWETTLFHQAKYKGNPITPHIAIHEKSPLTQAHFDRWVKVFCQTIDDLFSGGIAEMAKQRAQSIATVMLIKIKTV</sequence>
<dbReference type="InterPro" id="IPR012292">
    <property type="entry name" value="Globin/Proto"/>
</dbReference>
<dbReference type="GO" id="GO:0046872">
    <property type="term" value="F:metal ion binding"/>
    <property type="evidence" value="ECO:0007669"/>
    <property type="project" value="UniProtKB-KW"/>
</dbReference>
<evidence type="ECO:0000256" key="3">
    <source>
        <dbReference type="ARBA" id="ARBA00022723"/>
    </source>
</evidence>
<gene>
    <name evidence="6" type="ORF">SAMN04488029_2739</name>
</gene>
<feature type="binding site" description="distal binding residue" evidence="5">
    <location>
        <position position="41"/>
    </location>
    <ligand>
        <name>heme</name>
        <dbReference type="ChEBI" id="CHEBI:30413"/>
    </ligand>
    <ligandPart>
        <name>Fe</name>
        <dbReference type="ChEBI" id="CHEBI:18248"/>
    </ligandPart>
</feature>
<dbReference type="EMBL" id="FWYF01000003">
    <property type="protein sequence ID" value="SMD36135.1"/>
    <property type="molecule type" value="Genomic_DNA"/>
</dbReference>
<dbReference type="CDD" id="cd08916">
    <property type="entry name" value="TrHb3_P"/>
    <property type="match status" value="1"/>
</dbReference>
<keyword evidence="1" id="KW-0813">Transport</keyword>
<evidence type="ECO:0000256" key="5">
    <source>
        <dbReference type="PIRSR" id="PIRSR601486-1"/>
    </source>
</evidence>
<dbReference type="InterPro" id="IPR001486">
    <property type="entry name" value="Hemoglobin_trunc"/>
</dbReference>
<reference evidence="6 7" key="1">
    <citation type="submission" date="2017-04" db="EMBL/GenBank/DDBJ databases">
        <authorList>
            <person name="Afonso C.L."/>
            <person name="Miller P.J."/>
            <person name="Scott M.A."/>
            <person name="Spackman E."/>
            <person name="Goraichik I."/>
            <person name="Dimitrov K.M."/>
            <person name="Suarez D.L."/>
            <person name="Swayne D.E."/>
        </authorList>
    </citation>
    <scope>NUCLEOTIDE SEQUENCE [LARGE SCALE GENOMIC DNA]</scope>
    <source>
        <strain evidence="6 7">DSM 26133</strain>
    </source>
</reference>
<dbReference type="InterPro" id="IPR009050">
    <property type="entry name" value="Globin-like_sf"/>
</dbReference>
<evidence type="ECO:0000313" key="7">
    <source>
        <dbReference type="Proteomes" id="UP000192472"/>
    </source>
</evidence>